<dbReference type="InParanoid" id="A0A7E5X4J2"/>
<protein>
    <submittedName>
        <fullName evidence="3">Uncharacterized protein LOC113508671</fullName>
    </submittedName>
</protein>
<dbReference type="AlphaFoldDB" id="A0A7E5X4J2"/>
<dbReference type="RefSeq" id="XP_026747554.1">
    <property type="nucleotide sequence ID" value="XM_026891753.1"/>
</dbReference>
<sequence length="202" mass="23519">MRHKGCVFFTLIKSGFEVLIKLKITGFLYLKNAYSYVLLQNRQENDNLSNGEVRKNQNPTDVNKYSKSGRRQFDDETNSLESVVLAIDSGVKQLISGQSQPDIIDNIAKSIVDFAKYSADPIYRSKGQEYNIKPEIIHFRSNKPSVMFEINSKSIINVLRDMLQSKTVHKYMDKFSKEAAIIYRTLRRELEKPRERHSERNY</sequence>
<name>A0A7E5X4J2_TRINI</name>
<dbReference type="Proteomes" id="UP000322000">
    <property type="component" value="Chromosome 3"/>
</dbReference>
<reference evidence="3" key="1">
    <citation type="submission" date="2025-08" db="UniProtKB">
        <authorList>
            <consortium name="RefSeq"/>
        </authorList>
    </citation>
    <scope>IDENTIFICATION</scope>
</reference>
<accession>A0A7E5X4J2</accession>
<keyword evidence="2" id="KW-1185">Reference proteome</keyword>
<gene>
    <name evidence="3" type="primary">LOC113508671</name>
</gene>
<dbReference type="OrthoDB" id="7488768at2759"/>
<evidence type="ECO:0000256" key="1">
    <source>
        <dbReference type="SAM" id="MobiDB-lite"/>
    </source>
</evidence>
<feature type="region of interest" description="Disordered" evidence="1">
    <location>
        <begin position="48"/>
        <end position="71"/>
    </location>
</feature>
<evidence type="ECO:0000313" key="3">
    <source>
        <dbReference type="RefSeq" id="XP_026747554.1"/>
    </source>
</evidence>
<feature type="compositionally biased region" description="Polar residues" evidence="1">
    <location>
        <begin position="48"/>
        <end position="66"/>
    </location>
</feature>
<evidence type="ECO:0000313" key="2">
    <source>
        <dbReference type="Proteomes" id="UP000322000"/>
    </source>
</evidence>
<organism evidence="2 3">
    <name type="scientific">Trichoplusia ni</name>
    <name type="common">Cabbage looper</name>
    <dbReference type="NCBI Taxonomy" id="7111"/>
    <lineage>
        <taxon>Eukaryota</taxon>
        <taxon>Metazoa</taxon>
        <taxon>Ecdysozoa</taxon>
        <taxon>Arthropoda</taxon>
        <taxon>Hexapoda</taxon>
        <taxon>Insecta</taxon>
        <taxon>Pterygota</taxon>
        <taxon>Neoptera</taxon>
        <taxon>Endopterygota</taxon>
        <taxon>Lepidoptera</taxon>
        <taxon>Glossata</taxon>
        <taxon>Ditrysia</taxon>
        <taxon>Noctuoidea</taxon>
        <taxon>Noctuidae</taxon>
        <taxon>Plusiinae</taxon>
        <taxon>Trichoplusia</taxon>
    </lineage>
</organism>
<dbReference type="GeneID" id="113508671"/>
<dbReference type="KEGG" id="tnl:113508671"/>
<proteinExistence type="predicted"/>